<dbReference type="AlphaFoldDB" id="A0A371E733"/>
<accession>A0A371E733</accession>
<protein>
    <submittedName>
        <fullName evidence="1">Uncharacterized protein</fullName>
    </submittedName>
</protein>
<evidence type="ECO:0000313" key="1">
    <source>
        <dbReference type="EMBL" id="RDX61848.1"/>
    </source>
</evidence>
<gene>
    <name evidence="1" type="ORF">CR513_59881</name>
</gene>
<proteinExistence type="predicted"/>
<reference evidence="1" key="1">
    <citation type="submission" date="2018-05" db="EMBL/GenBank/DDBJ databases">
        <title>Draft genome of Mucuna pruriens seed.</title>
        <authorList>
            <person name="Nnadi N.E."/>
            <person name="Vos R."/>
            <person name="Hasami M.H."/>
            <person name="Devisetty U.K."/>
            <person name="Aguiy J.C."/>
        </authorList>
    </citation>
    <scope>NUCLEOTIDE SEQUENCE [LARGE SCALE GENOMIC DNA]</scope>
    <source>
        <strain evidence="1">JCA_2017</strain>
    </source>
</reference>
<organism evidence="1 2">
    <name type="scientific">Mucuna pruriens</name>
    <name type="common">Velvet bean</name>
    <name type="synonym">Dolichos pruriens</name>
    <dbReference type="NCBI Taxonomy" id="157652"/>
    <lineage>
        <taxon>Eukaryota</taxon>
        <taxon>Viridiplantae</taxon>
        <taxon>Streptophyta</taxon>
        <taxon>Embryophyta</taxon>
        <taxon>Tracheophyta</taxon>
        <taxon>Spermatophyta</taxon>
        <taxon>Magnoliopsida</taxon>
        <taxon>eudicotyledons</taxon>
        <taxon>Gunneridae</taxon>
        <taxon>Pentapetalae</taxon>
        <taxon>rosids</taxon>
        <taxon>fabids</taxon>
        <taxon>Fabales</taxon>
        <taxon>Fabaceae</taxon>
        <taxon>Papilionoideae</taxon>
        <taxon>50 kb inversion clade</taxon>
        <taxon>NPAAA clade</taxon>
        <taxon>indigoferoid/millettioid clade</taxon>
        <taxon>Phaseoleae</taxon>
        <taxon>Mucuna</taxon>
    </lineage>
</organism>
<feature type="non-terminal residue" evidence="1">
    <location>
        <position position="124"/>
    </location>
</feature>
<dbReference type="EMBL" id="QJKJ01015864">
    <property type="protein sequence ID" value="RDX61848.1"/>
    <property type="molecule type" value="Genomic_DNA"/>
</dbReference>
<keyword evidence="2" id="KW-1185">Reference proteome</keyword>
<comment type="caution">
    <text evidence="1">The sequence shown here is derived from an EMBL/GenBank/DDBJ whole genome shotgun (WGS) entry which is preliminary data.</text>
</comment>
<sequence>MEDVVDYYLLKVAERDQRHGLSGKLTEGTRKFKTIIHRHDIASEIKKIRKSMQVLNQGKDLLGLQLPAPQTLQLLLLGGHFVPESQLVGIESNIRNLTDWLTNERPVMVVFGPAGIGNINSFSS</sequence>
<evidence type="ECO:0000313" key="2">
    <source>
        <dbReference type="Proteomes" id="UP000257109"/>
    </source>
</evidence>
<name>A0A371E733_MUCPR</name>
<dbReference type="OrthoDB" id="3027644at2759"/>
<dbReference type="Proteomes" id="UP000257109">
    <property type="component" value="Unassembled WGS sequence"/>
</dbReference>